<keyword evidence="10" id="KW-1185">Reference proteome</keyword>
<evidence type="ECO:0000313" key="9">
    <source>
        <dbReference type="EMBL" id="KAH8698000.1"/>
    </source>
</evidence>
<keyword evidence="3 6" id="KW-0812">Transmembrane</keyword>
<dbReference type="SUPFAM" id="SSF103473">
    <property type="entry name" value="MFS general substrate transporter"/>
    <property type="match status" value="1"/>
</dbReference>
<comment type="similarity">
    <text evidence="2">Belongs to the major facilitator superfamily. Sugar transporter (TC 2.A.1.1) family.</text>
</comment>
<dbReference type="Pfam" id="PF00083">
    <property type="entry name" value="Sugar_tr"/>
    <property type="match status" value="1"/>
</dbReference>
<evidence type="ECO:0000256" key="5">
    <source>
        <dbReference type="ARBA" id="ARBA00023136"/>
    </source>
</evidence>
<dbReference type="InterPro" id="IPR050360">
    <property type="entry name" value="MFS_Sugar_Transporters"/>
</dbReference>
<feature type="transmembrane region" description="Helical" evidence="6">
    <location>
        <begin position="220"/>
        <end position="239"/>
    </location>
</feature>
<keyword evidence="7" id="KW-0732">Signal</keyword>
<comment type="subcellular location">
    <subcellularLocation>
        <location evidence="1">Membrane</location>
        <topology evidence="1">Multi-pass membrane protein</topology>
    </subcellularLocation>
</comment>
<sequence>MVLLGSVFIIVGSVLMGSCFERVQMMIGRVLTGIGINYASFPKVAPVYQSEVCFASQRGWHVCCQMTMMLFGLMVAYWINYGLFFCSSVLQWRFPLLFQLIFAVYILIVTTFLPDTPRWLMWNEPHSNRGIAVLAKLRNRPIDHPLVLQEREEISTAIQLESDEGRSWIDLFQDRGVRANKRFHLAIGIQFMQQMTEINIITYYGPILFKENLRMDKKNALLIGSFLHMWYIIASFLTWRIIDTVGRRRLLVMMAIGMSAVLVLEAICVAINNRASSIAAVFFVFAFSILIYSLRTRWMACVWVYPAEILPVTSRAKGAALAAGADFLGNFLVAEITPPALQNIGYKTFIIFVIFNVISATIVWLFYPEMMGLSLEEINFMFLRDDSTDQPHDKFYQRLQWHMVSKAWTIIAEVKAGGRYPIDMSTQQHRSVQRGSGRISCEHV</sequence>
<dbReference type="GO" id="GO:0005351">
    <property type="term" value="F:carbohydrate:proton symporter activity"/>
    <property type="evidence" value="ECO:0007669"/>
    <property type="project" value="TreeGrafter"/>
</dbReference>
<organism evidence="9 10">
    <name type="scientific">Talaromyces proteolyticus</name>
    <dbReference type="NCBI Taxonomy" id="1131652"/>
    <lineage>
        <taxon>Eukaryota</taxon>
        <taxon>Fungi</taxon>
        <taxon>Dikarya</taxon>
        <taxon>Ascomycota</taxon>
        <taxon>Pezizomycotina</taxon>
        <taxon>Eurotiomycetes</taxon>
        <taxon>Eurotiomycetidae</taxon>
        <taxon>Eurotiales</taxon>
        <taxon>Trichocomaceae</taxon>
        <taxon>Talaromyces</taxon>
        <taxon>Talaromyces sect. Bacilispori</taxon>
    </lineage>
</organism>
<dbReference type="InterPro" id="IPR020846">
    <property type="entry name" value="MFS_dom"/>
</dbReference>
<dbReference type="RefSeq" id="XP_046072701.1">
    <property type="nucleotide sequence ID" value="XM_046213119.1"/>
</dbReference>
<feature type="transmembrane region" description="Helical" evidence="6">
    <location>
        <begin position="92"/>
        <end position="113"/>
    </location>
</feature>
<evidence type="ECO:0000256" key="7">
    <source>
        <dbReference type="SAM" id="SignalP"/>
    </source>
</evidence>
<evidence type="ECO:0000256" key="4">
    <source>
        <dbReference type="ARBA" id="ARBA00022989"/>
    </source>
</evidence>
<dbReference type="Proteomes" id="UP001201262">
    <property type="component" value="Unassembled WGS sequence"/>
</dbReference>
<comment type="caution">
    <text evidence="9">The sequence shown here is derived from an EMBL/GenBank/DDBJ whole genome shotgun (WGS) entry which is preliminary data.</text>
</comment>
<feature type="transmembrane region" description="Helical" evidence="6">
    <location>
        <begin position="349"/>
        <end position="367"/>
    </location>
</feature>
<dbReference type="InterPro" id="IPR036259">
    <property type="entry name" value="MFS_trans_sf"/>
</dbReference>
<accession>A0AAD4KS59</accession>
<gene>
    <name evidence="9" type="ORF">BGW36DRAFT_342199</name>
</gene>
<evidence type="ECO:0000259" key="8">
    <source>
        <dbReference type="PROSITE" id="PS50850"/>
    </source>
</evidence>
<dbReference type="GO" id="GO:0016020">
    <property type="term" value="C:membrane"/>
    <property type="evidence" value="ECO:0007669"/>
    <property type="project" value="UniProtKB-SubCell"/>
</dbReference>
<evidence type="ECO:0000256" key="2">
    <source>
        <dbReference type="ARBA" id="ARBA00010992"/>
    </source>
</evidence>
<dbReference type="PANTHER" id="PTHR48022:SF28">
    <property type="entry name" value="MAJOR FACILITATOR SUPERFAMILY (MFS) PROFILE DOMAIN-CONTAINING PROTEIN-RELATED"/>
    <property type="match status" value="1"/>
</dbReference>
<name>A0AAD4KS59_9EURO</name>
<protein>
    <submittedName>
        <fullName evidence="9">General substrate transporter</fullName>
    </submittedName>
</protein>
<keyword evidence="5 6" id="KW-0472">Membrane</keyword>
<evidence type="ECO:0000313" key="10">
    <source>
        <dbReference type="Proteomes" id="UP001201262"/>
    </source>
</evidence>
<dbReference type="GeneID" id="70243406"/>
<feature type="transmembrane region" description="Helical" evidence="6">
    <location>
        <begin position="278"/>
        <end position="295"/>
    </location>
</feature>
<dbReference type="Gene3D" id="1.20.1250.20">
    <property type="entry name" value="MFS general substrate transporter like domains"/>
    <property type="match status" value="1"/>
</dbReference>
<evidence type="ECO:0000256" key="3">
    <source>
        <dbReference type="ARBA" id="ARBA00022692"/>
    </source>
</evidence>
<feature type="domain" description="Major facilitator superfamily (MFS) profile" evidence="8">
    <location>
        <begin position="1"/>
        <end position="371"/>
    </location>
</feature>
<dbReference type="PROSITE" id="PS50850">
    <property type="entry name" value="MFS"/>
    <property type="match status" value="1"/>
</dbReference>
<evidence type="ECO:0000256" key="6">
    <source>
        <dbReference type="SAM" id="Phobius"/>
    </source>
</evidence>
<evidence type="ECO:0000256" key="1">
    <source>
        <dbReference type="ARBA" id="ARBA00004141"/>
    </source>
</evidence>
<feature type="transmembrane region" description="Helical" evidence="6">
    <location>
        <begin position="251"/>
        <end position="271"/>
    </location>
</feature>
<dbReference type="EMBL" id="JAJTJA010000006">
    <property type="protein sequence ID" value="KAH8698000.1"/>
    <property type="molecule type" value="Genomic_DNA"/>
</dbReference>
<feature type="chain" id="PRO_5042253435" evidence="7">
    <location>
        <begin position="17"/>
        <end position="444"/>
    </location>
</feature>
<dbReference type="AlphaFoldDB" id="A0AAD4KS59"/>
<reference evidence="9" key="1">
    <citation type="submission" date="2021-12" db="EMBL/GenBank/DDBJ databases">
        <title>Convergent genome expansion in fungi linked to evolution of root-endophyte symbiosis.</title>
        <authorList>
            <consortium name="DOE Joint Genome Institute"/>
            <person name="Ke Y.-H."/>
            <person name="Bonito G."/>
            <person name="Liao H.-L."/>
            <person name="Looney B."/>
            <person name="Rojas-Flechas A."/>
            <person name="Nash J."/>
            <person name="Hameed K."/>
            <person name="Schadt C."/>
            <person name="Martin F."/>
            <person name="Crous P.W."/>
            <person name="Miettinen O."/>
            <person name="Magnuson J.K."/>
            <person name="Labbe J."/>
            <person name="Jacobson D."/>
            <person name="Doktycz M.J."/>
            <person name="Veneault-Fourrey C."/>
            <person name="Kuo A."/>
            <person name="Mondo S."/>
            <person name="Calhoun S."/>
            <person name="Riley R."/>
            <person name="Ohm R."/>
            <person name="LaButti K."/>
            <person name="Andreopoulos B."/>
            <person name="Pangilinan J."/>
            <person name="Nolan M."/>
            <person name="Tritt A."/>
            <person name="Clum A."/>
            <person name="Lipzen A."/>
            <person name="Daum C."/>
            <person name="Barry K."/>
            <person name="Grigoriev I.V."/>
            <person name="Vilgalys R."/>
        </authorList>
    </citation>
    <scope>NUCLEOTIDE SEQUENCE</scope>
    <source>
        <strain evidence="9">PMI_201</strain>
    </source>
</reference>
<keyword evidence="4 6" id="KW-1133">Transmembrane helix</keyword>
<dbReference type="InterPro" id="IPR005828">
    <property type="entry name" value="MFS_sugar_transport-like"/>
</dbReference>
<dbReference type="PANTHER" id="PTHR48022">
    <property type="entry name" value="PLASTIDIC GLUCOSE TRANSPORTER 4"/>
    <property type="match status" value="1"/>
</dbReference>
<feature type="signal peptide" evidence="7">
    <location>
        <begin position="1"/>
        <end position="16"/>
    </location>
</feature>
<proteinExistence type="inferred from homology"/>